<keyword evidence="2" id="KW-1185">Reference proteome</keyword>
<protein>
    <submittedName>
        <fullName evidence="1">Uncharacterized protein</fullName>
    </submittedName>
</protein>
<reference evidence="1" key="1">
    <citation type="submission" date="2021-06" db="EMBL/GenBank/DDBJ databases">
        <authorList>
            <person name="Hodson N. C."/>
            <person name="Mongue J. A."/>
            <person name="Jaron S. K."/>
        </authorList>
    </citation>
    <scope>NUCLEOTIDE SEQUENCE</scope>
</reference>
<dbReference type="EMBL" id="CAJVCH010056044">
    <property type="protein sequence ID" value="CAG7718797.1"/>
    <property type="molecule type" value="Genomic_DNA"/>
</dbReference>
<evidence type="ECO:0000313" key="1">
    <source>
        <dbReference type="EMBL" id="CAG7718797.1"/>
    </source>
</evidence>
<organism evidence="1 2">
    <name type="scientific">Allacma fusca</name>
    <dbReference type="NCBI Taxonomy" id="39272"/>
    <lineage>
        <taxon>Eukaryota</taxon>
        <taxon>Metazoa</taxon>
        <taxon>Ecdysozoa</taxon>
        <taxon>Arthropoda</taxon>
        <taxon>Hexapoda</taxon>
        <taxon>Collembola</taxon>
        <taxon>Symphypleona</taxon>
        <taxon>Sminthuridae</taxon>
        <taxon>Allacma</taxon>
    </lineage>
</organism>
<sequence length="58" mass="6758">MEVDEYTSSYGERNYIKELQAKNKKLAEKLTKTVQAGNILETLLDLQPFESRLVRLLQ</sequence>
<dbReference type="AlphaFoldDB" id="A0A8J2JIF9"/>
<accession>A0A8J2JIF9</accession>
<proteinExistence type="predicted"/>
<gene>
    <name evidence="1" type="ORF">AFUS01_LOCUS8166</name>
</gene>
<name>A0A8J2JIF9_9HEXA</name>
<feature type="non-terminal residue" evidence="1">
    <location>
        <position position="1"/>
    </location>
</feature>
<comment type="caution">
    <text evidence="1">The sequence shown here is derived from an EMBL/GenBank/DDBJ whole genome shotgun (WGS) entry which is preliminary data.</text>
</comment>
<dbReference type="Proteomes" id="UP000708208">
    <property type="component" value="Unassembled WGS sequence"/>
</dbReference>
<evidence type="ECO:0000313" key="2">
    <source>
        <dbReference type="Proteomes" id="UP000708208"/>
    </source>
</evidence>